<feature type="region of interest" description="Disordered" evidence="1">
    <location>
        <begin position="80"/>
        <end position="103"/>
    </location>
</feature>
<organism evidence="2 3">
    <name type="scientific">Hyaloscypha hepaticicola</name>
    <dbReference type="NCBI Taxonomy" id="2082293"/>
    <lineage>
        <taxon>Eukaryota</taxon>
        <taxon>Fungi</taxon>
        <taxon>Dikarya</taxon>
        <taxon>Ascomycota</taxon>
        <taxon>Pezizomycotina</taxon>
        <taxon>Leotiomycetes</taxon>
        <taxon>Helotiales</taxon>
        <taxon>Hyaloscyphaceae</taxon>
        <taxon>Hyaloscypha</taxon>
    </lineage>
</organism>
<reference evidence="2 3" key="1">
    <citation type="submission" date="2016-05" db="EMBL/GenBank/DDBJ databases">
        <title>A degradative enzymes factory behind the ericoid mycorrhizal symbiosis.</title>
        <authorList>
            <consortium name="DOE Joint Genome Institute"/>
            <person name="Martino E."/>
            <person name="Morin E."/>
            <person name="Grelet G."/>
            <person name="Kuo A."/>
            <person name="Kohler A."/>
            <person name="Daghino S."/>
            <person name="Barry K."/>
            <person name="Choi C."/>
            <person name="Cichocki N."/>
            <person name="Clum A."/>
            <person name="Copeland A."/>
            <person name="Hainaut M."/>
            <person name="Haridas S."/>
            <person name="Labutti K."/>
            <person name="Lindquist E."/>
            <person name="Lipzen A."/>
            <person name="Khouja H.-R."/>
            <person name="Murat C."/>
            <person name="Ohm R."/>
            <person name="Olson A."/>
            <person name="Spatafora J."/>
            <person name="Veneault-Fourrey C."/>
            <person name="Henrissat B."/>
            <person name="Grigoriev I."/>
            <person name="Martin F."/>
            <person name="Perotto S."/>
        </authorList>
    </citation>
    <scope>NUCLEOTIDE SEQUENCE [LARGE SCALE GENOMIC DNA]</scope>
    <source>
        <strain evidence="2 3">UAMH 7357</strain>
    </source>
</reference>
<keyword evidence="3" id="KW-1185">Reference proteome</keyword>
<dbReference type="AlphaFoldDB" id="A0A2J6PV01"/>
<feature type="compositionally biased region" description="Polar residues" evidence="1">
    <location>
        <begin position="92"/>
        <end position="103"/>
    </location>
</feature>
<gene>
    <name evidence="2" type="ORF">NA56DRAFT_707216</name>
</gene>
<dbReference type="Proteomes" id="UP000235672">
    <property type="component" value="Unassembled WGS sequence"/>
</dbReference>
<proteinExistence type="predicted"/>
<accession>A0A2J6PV01</accession>
<evidence type="ECO:0000256" key="1">
    <source>
        <dbReference type="SAM" id="MobiDB-lite"/>
    </source>
</evidence>
<sequence length="103" mass="11797">MFHCKWPRQARLYWWRINSITTGKFQALLYLCSVLPAPIKSFHGSPASLSDSIIASGFEPEYVAPNQRKANNLVAYHYPQRQRPSNRPPTRGNYTTKTCGRAI</sequence>
<evidence type="ECO:0000313" key="3">
    <source>
        <dbReference type="Proteomes" id="UP000235672"/>
    </source>
</evidence>
<protein>
    <submittedName>
        <fullName evidence="2">Uncharacterized protein</fullName>
    </submittedName>
</protein>
<name>A0A2J6PV01_9HELO</name>
<dbReference type="EMBL" id="KZ613497">
    <property type="protein sequence ID" value="PMD17819.1"/>
    <property type="molecule type" value="Genomic_DNA"/>
</dbReference>
<evidence type="ECO:0000313" key="2">
    <source>
        <dbReference type="EMBL" id="PMD17819.1"/>
    </source>
</evidence>